<keyword evidence="2" id="KW-0677">Repeat</keyword>
<dbReference type="Pfam" id="PF07002">
    <property type="entry name" value="Copine"/>
    <property type="match status" value="1"/>
</dbReference>
<dbReference type="PANTHER" id="PTHR10857:SF106">
    <property type="entry name" value="C2 DOMAIN-CONTAINING PROTEIN"/>
    <property type="match status" value="1"/>
</dbReference>
<dbReference type="CDD" id="cd04048">
    <property type="entry name" value="C2A_Copine"/>
    <property type="match status" value="1"/>
</dbReference>
<comment type="caution">
    <text evidence="5">The sequence shown here is derived from an EMBL/GenBank/DDBJ whole genome shotgun (WGS) entry which is preliminary data.</text>
</comment>
<keyword evidence="6" id="KW-1185">Reference proteome</keyword>
<sequence>MGNCLGADVSSKYEVAGQAAAADSQRAHEAEAEEMLTGSLAYCTWMMIHLECRKLKDADMFSKSDPMGVLFERKDDRWVEAGRTELIANNTNPSFVTRFRVLYNFEKIQKYKIMVVDVDKGEDPRTINPDKCDFLGLCEFELSEVVTAPGKKLARQLSKKDGMHTQSTAVLIGEEASNSKDVFKIKFAASKLKNVEMIGKSDPFLQISRLQEDGQTWLPVFKTGVKSNNLNPVWDEIVVRATQLNNGDMMRPLRLQVYDYEASGKHRMLGQTELSTERMQELAAQHGAIVPLGPPPGKPSGDYGSLQVMSFMVQQRSTFVDYLAGGLEIGFIVAVDFTASNGDPRSAGSKHFFSAGPTQYEQAIMGIGHVIEHYDHDKMFPVYGFGGQLGRNPTQHCFNMGSGPESTCAGINGVLAAYRQALSTWTLSGPTLFAPVIRMAAQQARATVAARPPKYTCLLILTDGAIMDMNDTINAIIDATTLPLSILIVGIGNDNFGDMNRLDGDKQRLSVGNRTAVRDIVQFVEFNRYAGDAQRLAQELLAELPGQLLEYMRNNNINAPPPLTAAPTMATPPPVHGAPAAPPPPAAYGQPGAPPPGPSPAPGPYPVSSDPNGYPGASAPPPPPGYPLPGAPPGAPGYPQPGGPPPPGYPQPGGAPPPGAYPQPGATQPPAGYPQPGATPPPGAYPQPGAAPPPPGYPTQAPSTGGGYPGLAAPVGFNRAPQGP</sequence>
<evidence type="ECO:0000313" key="5">
    <source>
        <dbReference type="EMBL" id="KAG2499352.1"/>
    </source>
</evidence>
<dbReference type="PROSITE" id="PS50004">
    <property type="entry name" value="C2"/>
    <property type="match status" value="2"/>
</dbReference>
<dbReference type="InterPro" id="IPR010734">
    <property type="entry name" value="Copine_C"/>
</dbReference>
<protein>
    <recommendedName>
        <fullName evidence="4">C2 domain-containing protein</fullName>
    </recommendedName>
</protein>
<feature type="region of interest" description="Disordered" evidence="3">
    <location>
        <begin position="562"/>
        <end position="724"/>
    </location>
</feature>
<dbReference type="InterPro" id="IPR002035">
    <property type="entry name" value="VWF_A"/>
</dbReference>
<dbReference type="OrthoDB" id="5855668at2759"/>
<dbReference type="InterPro" id="IPR035892">
    <property type="entry name" value="C2_domain_sf"/>
</dbReference>
<dbReference type="CDD" id="cd04047">
    <property type="entry name" value="C2B_Copine"/>
    <property type="match status" value="1"/>
</dbReference>
<dbReference type="GO" id="GO:0005886">
    <property type="term" value="C:plasma membrane"/>
    <property type="evidence" value="ECO:0007669"/>
    <property type="project" value="TreeGrafter"/>
</dbReference>
<dbReference type="SUPFAM" id="SSF49562">
    <property type="entry name" value="C2 domain (Calcium/lipid-binding domain, CaLB)"/>
    <property type="match status" value="2"/>
</dbReference>
<dbReference type="Proteomes" id="UP000612055">
    <property type="component" value="Unassembled WGS sequence"/>
</dbReference>
<dbReference type="Pfam" id="PF00168">
    <property type="entry name" value="C2"/>
    <property type="match status" value="2"/>
</dbReference>
<reference evidence="5" key="1">
    <citation type="journal article" date="2020" name="bioRxiv">
        <title>Comparative genomics of Chlamydomonas.</title>
        <authorList>
            <person name="Craig R.J."/>
            <person name="Hasan A.R."/>
            <person name="Ness R.W."/>
            <person name="Keightley P.D."/>
        </authorList>
    </citation>
    <scope>NUCLEOTIDE SEQUENCE</scope>
    <source>
        <strain evidence="5">CCAP 11/70</strain>
    </source>
</reference>
<dbReference type="InterPro" id="IPR037768">
    <property type="entry name" value="C2B_Copine"/>
</dbReference>
<feature type="compositionally biased region" description="Pro residues" evidence="3">
    <location>
        <begin position="671"/>
        <end position="697"/>
    </location>
</feature>
<evidence type="ECO:0000256" key="3">
    <source>
        <dbReference type="SAM" id="MobiDB-lite"/>
    </source>
</evidence>
<dbReference type="GO" id="GO:0071277">
    <property type="term" value="P:cellular response to calcium ion"/>
    <property type="evidence" value="ECO:0007669"/>
    <property type="project" value="TreeGrafter"/>
</dbReference>
<evidence type="ECO:0000259" key="4">
    <source>
        <dbReference type="PROSITE" id="PS50004"/>
    </source>
</evidence>
<gene>
    <name evidence="5" type="ORF">HYH03_002927</name>
</gene>
<organism evidence="5 6">
    <name type="scientific">Edaphochlamys debaryana</name>
    <dbReference type="NCBI Taxonomy" id="47281"/>
    <lineage>
        <taxon>Eukaryota</taxon>
        <taxon>Viridiplantae</taxon>
        <taxon>Chlorophyta</taxon>
        <taxon>core chlorophytes</taxon>
        <taxon>Chlorophyceae</taxon>
        <taxon>CS clade</taxon>
        <taxon>Chlamydomonadales</taxon>
        <taxon>Chlamydomonadales incertae sedis</taxon>
        <taxon>Edaphochlamys</taxon>
    </lineage>
</organism>
<dbReference type="InterPro" id="IPR045052">
    <property type="entry name" value="Copine"/>
</dbReference>
<dbReference type="InterPro" id="IPR036465">
    <property type="entry name" value="vWFA_dom_sf"/>
</dbReference>
<dbReference type="SMART" id="SM00239">
    <property type="entry name" value="C2"/>
    <property type="match status" value="2"/>
</dbReference>
<feature type="compositionally biased region" description="Pro residues" evidence="3">
    <location>
        <begin position="562"/>
        <end position="605"/>
    </location>
</feature>
<dbReference type="AlphaFoldDB" id="A0A835YAI8"/>
<feature type="compositionally biased region" description="Pro residues" evidence="3">
    <location>
        <begin position="618"/>
        <end position="661"/>
    </location>
</feature>
<dbReference type="InterPro" id="IPR000008">
    <property type="entry name" value="C2_dom"/>
</dbReference>
<feature type="domain" description="C2" evidence="4">
    <location>
        <begin position="26"/>
        <end position="155"/>
    </location>
</feature>
<proteinExistence type="inferred from homology"/>
<dbReference type="EMBL" id="JAEHOE010000007">
    <property type="protein sequence ID" value="KAG2499352.1"/>
    <property type="molecule type" value="Genomic_DNA"/>
</dbReference>
<dbReference type="SMART" id="SM00327">
    <property type="entry name" value="VWA"/>
    <property type="match status" value="1"/>
</dbReference>
<name>A0A835YAI8_9CHLO</name>
<dbReference type="PANTHER" id="PTHR10857">
    <property type="entry name" value="COPINE"/>
    <property type="match status" value="1"/>
</dbReference>
<evidence type="ECO:0000313" key="6">
    <source>
        <dbReference type="Proteomes" id="UP000612055"/>
    </source>
</evidence>
<dbReference type="GO" id="GO:0005544">
    <property type="term" value="F:calcium-dependent phospholipid binding"/>
    <property type="evidence" value="ECO:0007669"/>
    <property type="project" value="InterPro"/>
</dbReference>
<dbReference type="SUPFAM" id="SSF53300">
    <property type="entry name" value="vWA-like"/>
    <property type="match status" value="1"/>
</dbReference>
<dbReference type="Gene3D" id="2.60.40.150">
    <property type="entry name" value="C2 domain"/>
    <property type="match status" value="2"/>
</dbReference>
<evidence type="ECO:0000256" key="2">
    <source>
        <dbReference type="ARBA" id="ARBA00022737"/>
    </source>
</evidence>
<evidence type="ECO:0000256" key="1">
    <source>
        <dbReference type="ARBA" id="ARBA00009048"/>
    </source>
</evidence>
<accession>A0A835YAI8</accession>
<feature type="domain" description="C2" evidence="4">
    <location>
        <begin position="160"/>
        <end position="289"/>
    </location>
</feature>
<comment type="similarity">
    <text evidence="1">Belongs to the copine family.</text>
</comment>